<proteinExistence type="predicted"/>
<reference evidence="1" key="1">
    <citation type="submission" date="2014-09" db="EMBL/GenBank/DDBJ databases">
        <authorList>
            <person name="Magalhaes I.L.F."/>
            <person name="Oliveira U."/>
            <person name="Santos F.R."/>
            <person name="Vidigal T.H.D.A."/>
            <person name="Brescovit A.D."/>
            <person name="Santos A.J."/>
        </authorList>
    </citation>
    <scope>NUCLEOTIDE SEQUENCE</scope>
    <source>
        <tissue evidence="1">Shoot tissue taken approximately 20 cm above the soil surface</tissue>
    </source>
</reference>
<sequence>MRTITPRLMPVTEHKCEKHENKDRYFSKRGSHFGRKWFVYVDFIHEPLHKLFQIQIIWL</sequence>
<organism evidence="1">
    <name type="scientific">Arundo donax</name>
    <name type="common">Giant reed</name>
    <name type="synonym">Donax arundinaceus</name>
    <dbReference type="NCBI Taxonomy" id="35708"/>
    <lineage>
        <taxon>Eukaryota</taxon>
        <taxon>Viridiplantae</taxon>
        <taxon>Streptophyta</taxon>
        <taxon>Embryophyta</taxon>
        <taxon>Tracheophyta</taxon>
        <taxon>Spermatophyta</taxon>
        <taxon>Magnoliopsida</taxon>
        <taxon>Liliopsida</taxon>
        <taxon>Poales</taxon>
        <taxon>Poaceae</taxon>
        <taxon>PACMAD clade</taxon>
        <taxon>Arundinoideae</taxon>
        <taxon>Arundineae</taxon>
        <taxon>Arundo</taxon>
    </lineage>
</organism>
<dbReference type="EMBL" id="GBRH01219798">
    <property type="protein sequence ID" value="JAD78097.1"/>
    <property type="molecule type" value="Transcribed_RNA"/>
</dbReference>
<reference evidence="1" key="2">
    <citation type="journal article" date="2015" name="Data Brief">
        <title>Shoot transcriptome of the giant reed, Arundo donax.</title>
        <authorList>
            <person name="Barrero R.A."/>
            <person name="Guerrero F.D."/>
            <person name="Moolhuijzen P."/>
            <person name="Goolsby J.A."/>
            <person name="Tidwell J."/>
            <person name="Bellgard S.E."/>
            <person name="Bellgard M.I."/>
        </authorList>
    </citation>
    <scope>NUCLEOTIDE SEQUENCE</scope>
    <source>
        <tissue evidence="1">Shoot tissue taken approximately 20 cm above the soil surface</tissue>
    </source>
</reference>
<protein>
    <submittedName>
        <fullName evidence="1">Uncharacterized protein</fullName>
    </submittedName>
</protein>
<accession>A0A0A9D315</accession>
<dbReference type="AlphaFoldDB" id="A0A0A9D315"/>
<name>A0A0A9D315_ARUDO</name>
<evidence type="ECO:0000313" key="1">
    <source>
        <dbReference type="EMBL" id="JAD78097.1"/>
    </source>
</evidence>